<dbReference type="STRING" id="430453.SAMN04487962_12231"/>
<evidence type="ECO:0000313" key="2">
    <source>
        <dbReference type="EMBL" id="SET76895.1"/>
    </source>
</evidence>
<gene>
    <name evidence="2" type="ORF">SAMN04487962_12231</name>
</gene>
<keyword evidence="1" id="KW-1133">Transmembrane helix</keyword>
<accession>A0A1I0H048</accession>
<keyword evidence="1" id="KW-0812">Transmembrane</keyword>
<sequence>MERRHRPWWTSRFFLVLAAISLIIGLVLMGLNLYGLTQPIRKPGLGVTDVDQLRFVPDEVWSYEKSMEAIARLDGASPNSDLAKQANRVVNQSLVHVSWKEVDPVEYRQLIPPWENYFLWGIGKFSGLPQFERYHYANYQRNIKRGIGICGDASTILSSIMDKHEIPNRIISFRGHVIVEYQREDGRAELIDPDFGVELEMTLDQLRADPEQAKAKYLAAGYSEKESETLRKAYQTSYAVYDNTFHFMSNRYLFEELSYWLKWLLPTLLILLSALYFRLWAKANKRDIYGI</sequence>
<dbReference type="OrthoDB" id="6366148at2"/>
<evidence type="ECO:0008006" key="4">
    <source>
        <dbReference type="Google" id="ProtNLM"/>
    </source>
</evidence>
<evidence type="ECO:0000313" key="3">
    <source>
        <dbReference type="Proteomes" id="UP000198762"/>
    </source>
</evidence>
<reference evidence="3" key="1">
    <citation type="submission" date="2016-10" db="EMBL/GenBank/DDBJ databases">
        <authorList>
            <person name="Varghese N."/>
            <person name="Submissions S."/>
        </authorList>
    </citation>
    <scope>NUCLEOTIDE SEQUENCE [LARGE SCALE GENOMIC DNA]</scope>
    <source>
        <strain evidence="3">CGMCC 1.6489</strain>
    </source>
</reference>
<dbReference type="RefSeq" id="WP_091854224.1">
    <property type="nucleotide sequence ID" value="NZ_FOHZ01000022.1"/>
</dbReference>
<name>A0A1I0H048_9GAMM</name>
<organism evidence="2 3">
    <name type="scientific">Marinobacter segnicrescens</name>
    <dbReference type="NCBI Taxonomy" id="430453"/>
    <lineage>
        <taxon>Bacteria</taxon>
        <taxon>Pseudomonadati</taxon>
        <taxon>Pseudomonadota</taxon>
        <taxon>Gammaproteobacteria</taxon>
        <taxon>Pseudomonadales</taxon>
        <taxon>Marinobacteraceae</taxon>
        <taxon>Marinobacter</taxon>
    </lineage>
</organism>
<dbReference type="EMBL" id="FOHZ01000022">
    <property type="protein sequence ID" value="SET76895.1"/>
    <property type="molecule type" value="Genomic_DNA"/>
</dbReference>
<keyword evidence="1" id="KW-0472">Membrane</keyword>
<feature type="transmembrane region" description="Helical" evidence="1">
    <location>
        <begin position="12"/>
        <end position="34"/>
    </location>
</feature>
<proteinExistence type="predicted"/>
<protein>
    <recommendedName>
        <fullName evidence="4">Transglutaminase-like superfamily protein</fullName>
    </recommendedName>
</protein>
<feature type="transmembrane region" description="Helical" evidence="1">
    <location>
        <begin position="257"/>
        <end position="277"/>
    </location>
</feature>
<dbReference type="AlphaFoldDB" id="A0A1I0H048"/>
<dbReference type="Proteomes" id="UP000198762">
    <property type="component" value="Unassembled WGS sequence"/>
</dbReference>
<keyword evidence="3" id="KW-1185">Reference proteome</keyword>
<evidence type="ECO:0000256" key="1">
    <source>
        <dbReference type="SAM" id="Phobius"/>
    </source>
</evidence>